<feature type="region of interest" description="Disordered" evidence="1">
    <location>
        <begin position="602"/>
        <end position="658"/>
    </location>
</feature>
<gene>
    <name evidence="4" type="ORF">GCM10009754_46750</name>
</gene>
<name>A0ABN2RFR0_9PSEU</name>
<feature type="compositionally biased region" description="Low complexity" evidence="1">
    <location>
        <begin position="633"/>
        <end position="658"/>
    </location>
</feature>
<comment type="caution">
    <text evidence="4">The sequence shown here is derived from an EMBL/GenBank/DDBJ whole genome shotgun (WGS) entry which is preliminary data.</text>
</comment>
<accession>A0ABN2RFR0</accession>
<dbReference type="Proteomes" id="UP001501116">
    <property type="component" value="Unassembled WGS sequence"/>
</dbReference>
<feature type="signal peptide" evidence="3">
    <location>
        <begin position="1"/>
        <end position="31"/>
    </location>
</feature>
<proteinExistence type="predicted"/>
<organism evidence="4 5">
    <name type="scientific">Amycolatopsis minnesotensis</name>
    <dbReference type="NCBI Taxonomy" id="337894"/>
    <lineage>
        <taxon>Bacteria</taxon>
        <taxon>Bacillati</taxon>
        <taxon>Actinomycetota</taxon>
        <taxon>Actinomycetes</taxon>
        <taxon>Pseudonocardiales</taxon>
        <taxon>Pseudonocardiaceae</taxon>
        <taxon>Amycolatopsis</taxon>
    </lineage>
</organism>
<evidence type="ECO:0000313" key="5">
    <source>
        <dbReference type="Proteomes" id="UP001501116"/>
    </source>
</evidence>
<reference evidence="4 5" key="1">
    <citation type="journal article" date="2019" name="Int. J. Syst. Evol. Microbiol.">
        <title>The Global Catalogue of Microorganisms (GCM) 10K type strain sequencing project: providing services to taxonomists for standard genome sequencing and annotation.</title>
        <authorList>
            <consortium name="The Broad Institute Genomics Platform"/>
            <consortium name="The Broad Institute Genome Sequencing Center for Infectious Disease"/>
            <person name="Wu L."/>
            <person name="Ma J."/>
        </authorList>
    </citation>
    <scope>NUCLEOTIDE SEQUENCE [LARGE SCALE GENOMIC DNA]</scope>
    <source>
        <strain evidence="4 5">JCM 14545</strain>
    </source>
</reference>
<sequence length="745" mass="76082">MGRSAAKRVFLVVLCALLGTVWLAGVHTAQAAPSYTISTQPGDLSKVRDGDVVKLSVAGLPAGASVEAALCPKNLRDNLIRDRRPEARFGMYCRPVPGAQSLSRSLPITGGQPRNGATHTVDIDYPVTRGETEAGYIVDDPDYRDVYVDEHGNVVHVPNPKKYSYRCDEANPCAIWLKIIVRNADRPAEVTLDGSLVVAPGENTGLPPGCQDPVAGAAVTTALPERMAKSASSWNSLLCSPRSAPSVVQSLASREGEVLAGFDKGERDLAFTGSGTALSADKRRDRVFVPTALNAVVLASVGRQDAGADDSGMPFVGPIRESFKFSLDDLADLVSKRTRMDGYSEGAVMADESALVNRNPVLAAMRPNLRLVNEFGLSGLAGPDTGPLFLSDLLTTSASGHWQFQPGEEQPVPVGRVTSYLQLNAGMGAQVNINTAATRSDLREQLDGLSQGLCPENLPCAGYVLTDLATATEFGWTPVSLPNASGEYVAPTPASLAAGAAHLVDAGDGTLRPGSTGTDRGAYPLTFAEYAVAPVNPLVDGPCKPRTAAQQGLSAMVSTAVGSGGQGALGPGLAPLPGSLAAVAKDRLAKIGSGSVADACREKEELKNPPSAPGAGGPGGDSGAVPPPGGLAGPSAASGAGTGAANGQATGAPAQAPTPASVQAAKNLAASVSIPPFPGSGVLGPLIPLLALVLLTILPSATAYLAAGRPVPPWLARTVRRLGGVFGRIGDRVRGGRFVPAGGGA</sequence>
<evidence type="ECO:0000256" key="2">
    <source>
        <dbReference type="SAM" id="Phobius"/>
    </source>
</evidence>
<evidence type="ECO:0000313" key="4">
    <source>
        <dbReference type="EMBL" id="GAA1968402.1"/>
    </source>
</evidence>
<evidence type="ECO:0000256" key="1">
    <source>
        <dbReference type="SAM" id="MobiDB-lite"/>
    </source>
</evidence>
<dbReference type="EMBL" id="BAAANN010000018">
    <property type="protein sequence ID" value="GAA1968402.1"/>
    <property type="molecule type" value="Genomic_DNA"/>
</dbReference>
<keyword evidence="5" id="KW-1185">Reference proteome</keyword>
<feature type="transmembrane region" description="Helical" evidence="2">
    <location>
        <begin position="686"/>
        <end position="707"/>
    </location>
</feature>
<evidence type="ECO:0000256" key="3">
    <source>
        <dbReference type="SAM" id="SignalP"/>
    </source>
</evidence>
<protein>
    <submittedName>
        <fullName evidence="4">Uncharacterized protein</fullName>
    </submittedName>
</protein>
<keyword evidence="2" id="KW-0472">Membrane</keyword>
<keyword evidence="2" id="KW-0812">Transmembrane</keyword>
<keyword evidence="3" id="KW-0732">Signal</keyword>
<feature type="chain" id="PRO_5046804992" evidence="3">
    <location>
        <begin position="32"/>
        <end position="745"/>
    </location>
</feature>
<keyword evidence="2" id="KW-1133">Transmembrane helix</keyword>
<dbReference type="RefSeq" id="WP_344422529.1">
    <property type="nucleotide sequence ID" value="NZ_BAAANN010000018.1"/>
</dbReference>